<keyword evidence="1" id="KW-1133">Transmembrane helix</keyword>
<dbReference type="Proteomes" id="UP000232163">
    <property type="component" value="Unassembled WGS sequence"/>
</dbReference>
<keyword evidence="1" id="KW-0812">Transmembrane</keyword>
<accession>A0A2N9W1Y5</accession>
<dbReference type="EMBL" id="MZMT01000017">
    <property type="protein sequence ID" value="PIO45753.1"/>
    <property type="molecule type" value="Genomic_DNA"/>
</dbReference>
<feature type="transmembrane region" description="Helical" evidence="1">
    <location>
        <begin position="143"/>
        <end position="165"/>
    </location>
</feature>
<reference evidence="2 3" key="1">
    <citation type="journal article" date="2017" name="Int J Environ Stud">
        <title>Does the Miocene-Pliocene relict legume Oxytropis triphylla form nitrogen-fixing nodules with a combination of bacterial strains?</title>
        <authorList>
            <person name="Safronova V."/>
            <person name="Belimov A."/>
            <person name="Sazanova A."/>
            <person name="Kuznetsova I."/>
            <person name="Popova J."/>
            <person name="Andronov E."/>
            <person name="Verkhozina A."/>
            <person name="Tikhonovich I."/>
        </authorList>
    </citation>
    <scope>NUCLEOTIDE SEQUENCE [LARGE SCALE GENOMIC DNA]</scope>
    <source>
        <strain evidence="2 3">Tri-38</strain>
    </source>
</reference>
<keyword evidence="1" id="KW-0472">Membrane</keyword>
<feature type="transmembrane region" description="Helical" evidence="1">
    <location>
        <begin position="84"/>
        <end position="108"/>
    </location>
</feature>
<dbReference type="AlphaFoldDB" id="A0A2N9W1Y5"/>
<keyword evidence="3" id="KW-1185">Reference proteome</keyword>
<feature type="transmembrane region" description="Helical" evidence="1">
    <location>
        <begin position="120"/>
        <end position="137"/>
    </location>
</feature>
<evidence type="ECO:0000313" key="3">
    <source>
        <dbReference type="Proteomes" id="UP000232163"/>
    </source>
</evidence>
<comment type="caution">
    <text evidence="2">The sequence shown here is derived from an EMBL/GenBank/DDBJ whole genome shotgun (WGS) entry which is preliminary data.</text>
</comment>
<evidence type="ECO:0000256" key="1">
    <source>
        <dbReference type="SAM" id="Phobius"/>
    </source>
</evidence>
<feature type="transmembrane region" description="Helical" evidence="1">
    <location>
        <begin position="42"/>
        <end position="64"/>
    </location>
</feature>
<protein>
    <submittedName>
        <fullName evidence="2">Uncharacterized protein</fullName>
    </submittedName>
</protein>
<proteinExistence type="predicted"/>
<gene>
    <name evidence="2" type="ORF">B5P45_07120</name>
</gene>
<organism evidence="2 3">
    <name type="scientific">Phyllobacterium zundukense</name>
    <dbReference type="NCBI Taxonomy" id="1867719"/>
    <lineage>
        <taxon>Bacteria</taxon>
        <taxon>Pseudomonadati</taxon>
        <taxon>Pseudomonadota</taxon>
        <taxon>Alphaproteobacteria</taxon>
        <taxon>Hyphomicrobiales</taxon>
        <taxon>Phyllobacteriaceae</taxon>
        <taxon>Phyllobacterium</taxon>
    </lineage>
</organism>
<evidence type="ECO:0000313" key="2">
    <source>
        <dbReference type="EMBL" id="PIO45753.1"/>
    </source>
</evidence>
<name>A0A2N9W1Y5_9HYPH</name>
<sequence>MPQWAACEEPEINYHRAMCNLYREKITTMTNGRWSGALTTTLFHVAFFLIGLAVASMLASFVLVTAAGGPAMFADFDEEPDSMLFLVSFLGSFIGLFSFLPAAIVTAICSKRERHTPIPFLAIGALVATIGCALFSIDWIPALIVIVMTGCISALVFWFISVHIANRVWAR</sequence>
<dbReference type="KEGG" id="pht:BLM14_07415"/>